<keyword evidence="1" id="KW-1133">Transmembrane helix</keyword>
<dbReference type="Proteomes" id="UP000664914">
    <property type="component" value="Chromosome"/>
</dbReference>
<feature type="transmembrane region" description="Helical" evidence="1">
    <location>
        <begin position="155"/>
        <end position="172"/>
    </location>
</feature>
<evidence type="ECO:0000256" key="1">
    <source>
        <dbReference type="SAM" id="Phobius"/>
    </source>
</evidence>
<organism evidence="2 3">
    <name type="scientific">Rhizorhabdus wittichii</name>
    <dbReference type="NCBI Taxonomy" id="160791"/>
    <lineage>
        <taxon>Bacteria</taxon>
        <taxon>Pseudomonadati</taxon>
        <taxon>Pseudomonadota</taxon>
        <taxon>Alphaproteobacteria</taxon>
        <taxon>Sphingomonadales</taxon>
        <taxon>Sphingomonadaceae</taxon>
        <taxon>Rhizorhabdus</taxon>
    </lineage>
</organism>
<evidence type="ECO:0000313" key="2">
    <source>
        <dbReference type="EMBL" id="QTH23620.1"/>
    </source>
</evidence>
<sequence length="381" mass="42784">MPAFKRKIFYLSGFDPRGARFYHQLYAEQAALFGAKAGREIAVGKRRREPPHSVAWTVEDKGGEKEGGDTVTDHVFLGWDDVVRSHWVKNPLALLRRSVVAYWNFTRLLDWPIVRTFPFGVRFAFYYPGVSTILLPVLFGLLLALPLILLLGSTWGVAAAALVGLAVALFVVKKIQGFWLLRFIIFNDTLASDRLPADVDERMAEFAGQIRASLDEDWDEILFVTHSNGSILAVPIMARLLDACGGALPDRFSLVTLGSCIALIGNRKDSRRFHALLERVGQGDFRWLDIGSITDGACIAGIDPCVSCARPRRARLFQTSPRWFKYCDPATYQARRRNKYETHFDYLRTFDRISPLDYLAISSGPRPLAASIEAFKAENHG</sequence>
<name>A0A975D8D5_9SPHN</name>
<reference evidence="2" key="1">
    <citation type="submission" date="2020-07" db="EMBL/GenBank/DDBJ databases">
        <authorList>
            <person name="Camacho E."/>
        </authorList>
    </citation>
    <scope>NUCLEOTIDE SEQUENCE</scope>
    <source>
        <strain evidence="2">MPO218</strain>
    </source>
</reference>
<dbReference type="AlphaFoldDB" id="A0A975D8D5"/>
<protein>
    <submittedName>
        <fullName evidence="2">Uncharacterized protein</fullName>
    </submittedName>
</protein>
<evidence type="ECO:0000313" key="3">
    <source>
        <dbReference type="Proteomes" id="UP000664914"/>
    </source>
</evidence>
<accession>A0A975D8D5</accession>
<proteinExistence type="predicted"/>
<dbReference type="EMBL" id="CP059319">
    <property type="protein sequence ID" value="QTH23620.1"/>
    <property type="molecule type" value="Genomic_DNA"/>
</dbReference>
<dbReference type="RefSeq" id="WP_208633902.1">
    <property type="nucleotide sequence ID" value="NZ_CP059319.1"/>
</dbReference>
<keyword evidence="1" id="KW-0472">Membrane</keyword>
<gene>
    <name evidence="2" type="ORF">HRJ34_09025</name>
</gene>
<reference evidence="2" key="2">
    <citation type="submission" date="2021-04" db="EMBL/GenBank/DDBJ databases">
        <title>Isolation and genomic analysis of the ibuprofen-degrading bacterium Sphingomonas strain MPO218.</title>
        <authorList>
            <person name="Aulestia M."/>
            <person name="Flores A."/>
            <person name="Mangas E.L."/>
            <person name="Perez-Pulido A.J."/>
            <person name="Santero E."/>
            <person name="Camacho E.M."/>
        </authorList>
    </citation>
    <scope>NUCLEOTIDE SEQUENCE</scope>
    <source>
        <strain evidence="2">MPO218</strain>
    </source>
</reference>
<keyword evidence="1" id="KW-0812">Transmembrane</keyword>
<feature type="transmembrane region" description="Helical" evidence="1">
    <location>
        <begin position="125"/>
        <end position="149"/>
    </location>
</feature>